<evidence type="ECO:0000256" key="1">
    <source>
        <dbReference type="SAM" id="SignalP"/>
    </source>
</evidence>
<dbReference type="EMBL" id="LR824017">
    <property type="protein sequence ID" value="CAH0585952.1"/>
    <property type="molecule type" value="Genomic_DNA"/>
</dbReference>
<protein>
    <submittedName>
        <fullName evidence="2">Uncharacterized protein</fullName>
    </submittedName>
</protein>
<evidence type="ECO:0000313" key="3">
    <source>
        <dbReference type="Proteomes" id="UP001154114"/>
    </source>
</evidence>
<name>A0A9P0BSB7_CHRIL</name>
<dbReference type="OrthoDB" id="7444993at2759"/>
<gene>
    <name evidence="2" type="ORF">CINC_LOCUS3217</name>
</gene>
<evidence type="ECO:0000313" key="2">
    <source>
        <dbReference type="EMBL" id="CAH0585952.1"/>
    </source>
</evidence>
<keyword evidence="3" id="KW-1185">Reference proteome</keyword>
<sequence length="194" mass="22241">MFATNTMLVTAGLLALVVAGSALPGEPFLRYDPVLFSINPDLEARSNEPVEELGVDFVKLPDDAAKGYKLYKFVKQVLRRREHHAKTARFPYKPLLNMGFLDMWVDRIPAPDLQSKQGFLGADVEVPRILPVEEKAVDFPQEPLEVIEPEYANCTQPKLFFNFLFTYYTNVHYVFFFAIEHDNSILANLYYIET</sequence>
<reference evidence="2" key="1">
    <citation type="submission" date="2021-12" db="EMBL/GenBank/DDBJ databases">
        <authorList>
            <person name="King R."/>
        </authorList>
    </citation>
    <scope>NUCLEOTIDE SEQUENCE</scope>
</reference>
<dbReference type="AlphaFoldDB" id="A0A9P0BSB7"/>
<dbReference type="Proteomes" id="UP001154114">
    <property type="component" value="Chromosome 14"/>
</dbReference>
<proteinExistence type="predicted"/>
<feature type="signal peptide" evidence="1">
    <location>
        <begin position="1"/>
        <end position="22"/>
    </location>
</feature>
<feature type="chain" id="PRO_5040298991" evidence="1">
    <location>
        <begin position="23"/>
        <end position="194"/>
    </location>
</feature>
<keyword evidence="1" id="KW-0732">Signal</keyword>
<accession>A0A9P0BSB7</accession>
<organism evidence="2 3">
    <name type="scientific">Chrysodeixis includens</name>
    <name type="common">Soybean looper</name>
    <name type="synonym">Pseudoplusia includens</name>
    <dbReference type="NCBI Taxonomy" id="689277"/>
    <lineage>
        <taxon>Eukaryota</taxon>
        <taxon>Metazoa</taxon>
        <taxon>Ecdysozoa</taxon>
        <taxon>Arthropoda</taxon>
        <taxon>Hexapoda</taxon>
        <taxon>Insecta</taxon>
        <taxon>Pterygota</taxon>
        <taxon>Neoptera</taxon>
        <taxon>Endopterygota</taxon>
        <taxon>Lepidoptera</taxon>
        <taxon>Glossata</taxon>
        <taxon>Ditrysia</taxon>
        <taxon>Noctuoidea</taxon>
        <taxon>Noctuidae</taxon>
        <taxon>Plusiinae</taxon>
        <taxon>Chrysodeixis</taxon>
    </lineage>
</organism>